<reference evidence="2 3" key="1">
    <citation type="journal article" date="2023" name="Mol. Ecol. Resour.">
        <title>Chromosome-level genome assembly of a triploid poplar Populus alba 'Berolinensis'.</title>
        <authorList>
            <person name="Chen S."/>
            <person name="Yu Y."/>
            <person name="Wang X."/>
            <person name="Wang S."/>
            <person name="Zhang T."/>
            <person name="Zhou Y."/>
            <person name="He R."/>
            <person name="Meng N."/>
            <person name="Wang Y."/>
            <person name="Liu W."/>
            <person name="Liu Z."/>
            <person name="Liu J."/>
            <person name="Guo Q."/>
            <person name="Huang H."/>
            <person name="Sederoff R.R."/>
            <person name="Wang G."/>
            <person name="Qu G."/>
            <person name="Chen S."/>
        </authorList>
    </citation>
    <scope>NUCLEOTIDE SEQUENCE [LARGE SCALE GENOMIC DNA]</scope>
    <source>
        <strain evidence="2">SC-2020</strain>
    </source>
</reference>
<dbReference type="EMBL" id="JAQIZT010000001">
    <property type="protein sequence ID" value="KAJ7015649.1"/>
    <property type="molecule type" value="Genomic_DNA"/>
</dbReference>
<accession>A0AAD6RUZ5</accession>
<evidence type="ECO:0000256" key="1">
    <source>
        <dbReference type="SAM" id="Phobius"/>
    </source>
</evidence>
<feature type="transmembrane region" description="Helical" evidence="1">
    <location>
        <begin position="120"/>
        <end position="137"/>
    </location>
</feature>
<keyword evidence="3" id="KW-1185">Reference proteome</keyword>
<sequence length="142" mass="15613">MHPWVLHCGWTDGGRSEPLAMGEALSPIDLGSLAAATLGSLEGHLGLLQSFSLPAGLGPFCLHMRFYPHGVWFLILWSTAAMLSTLCLAWHVLTSPRFWVYGWMSQSSATCWKSFGWRSSFGWELMVATLCCLLHAGRNSLG</sequence>
<keyword evidence="1" id="KW-1133">Transmembrane helix</keyword>
<proteinExistence type="predicted"/>
<protein>
    <submittedName>
        <fullName evidence="2">Uncharacterized protein</fullName>
    </submittedName>
</protein>
<dbReference type="AlphaFoldDB" id="A0AAD6RUZ5"/>
<evidence type="ECO:0000313" key="3">
    <source>
        <dbReference type="Proteomes" id="UP001164929"/>
    </source>
</evidence>
<feature type="transmembrane region" description="Helical" evidence="1">
    <location>
        <begin position="71"/>
        <end position="93"/>
    </location>
</feature>
<evidence type="ECO:0000313" key="2">
    <source>
        <dbReference type="EMBL" id="KAJ7015649.1"/>
    </source>
</evidence>
<dbReference type="Proteomes" id="UP001164929">
    <property type="component" value="Chromosome 1"/>
</dbReference>
<keyword evidence="1" id="KW-0812">Transmembrane</keyword>
<organism evidence="2 3">
    <name type="scientific">Populus alba x Populus x berolinensis</name>
    <dbReference type="NCBI Taxonomy" id="444605"/>
    <lineage>
        <taxon>Eukaryota</taxon>
        <taxon>Viridiplantae</taxon>
        <taxon>Streptophyta</taxon>
        <taxon>Embryophyta</taxon>
        <taxon>Tracheophyta</taxon>
        <taxon>Spermatophyta</taxon>
        <taxon>Magnoliopsida</taxon>
        <taxon>eudicotyledons</taxon>
        <taxon>Gunneridae</taxon>
        <taxon>Pentapetalae</taxon>
        <taxon>rosids</taxon>
        <taxon>fabids</taxon>
        <taxon>Malpighiales</taxon>
        <taxon>Salicaceae</taxon>
        <taxon>Saliceae</taxon>
        <taxon>Populus</taxon>
    </lineage>
</organism>
<gene>
    <name evidence="2" type="ORF">NC653_004832</name>
</gene>
<comment type="caution">
    <text evidence="2">The sequence shown here is derived from an EMBL/GenBank/DDBJ whole genome shotgun (WGS) entry which is preliminary data.</text>
</comment>
<name>A0AAD6RUZ5_9ROSI</name>
<keyword evidence="1" id="KW-0472">Membrane</keyword>